<dbReference type="AlphaFoldDB" id="A0A238J3U4"/>
<dbReference type="Gene3D" id="2.40.40.10">
    <property type="entry name" value="RlpA-like domain"/>
    <property type="match status" value="2"/>
</dbReference>
<dbReference type="Pfam" id="PF03562">
    <property type="entry name" value="MltA"/>
    <property type="match status" value="1"/>
</dbReference>
<dbReference type="InterPro" id="IPR010611">
    <property type="entry name" value="3D_dom"/>
</dbReference>
<dbReference type="OrthoDB" id="9783686at2"/>
<evidence type="ECO:0000256" key="6">
    <source>
        <dbReference type="SAM" id="SignalP"/>
    </source>
</evidence>
<dbReference type="EMBL" id="FXXQ01000011">
    <property type="protein sequence ID" value="SMX24991.1"/>
    <property type="molecule type" value="Genomic_DNA"/>
</dbReference>
<dbReference type="GO" id="GO:0009254">
    <property type="term" value="P:peptidoglycan turnover"/>
    <property type="evidence" value="ECO:0007669"/>
    <property type="project" value="InterPro"/>
</dbReference>
<evidence type="ECO:0000256" key="1">
    <source>
        <dbReference type="ARBA" id="ARBA00001420"/>
    </source>
</evidence>
<dbReference type="PANTHER" id="PTHR30124">
    <property type="entry name" value="MEMBRANE-BOUND LYTIC MUREIN TRANSGLYCOSYLASE A"/>
    <property type="match status" value="1"/>
</dbReference>
<evidence type="ECO:0000256" key="5">
    <source>
        <dbReference type="ARBA" id="ARBA00030918"/>
    </source>
</evidence>
<feature type="domain" description="Lytic transglycosylase MltA" evidence="7">
    <location>
        <begin position="96"/>
        <end position="231"/>
    </location>
</feature>
<keyword evidence="4" id="KW-0961">Cell wall biogenesis/degradation</keyword>
<dbReference type="InterPro" id="IPR005300">
    <property type="entry name" value="MltA_B"/>
</dbReference>
<dbReference type="SMART" id="SM00925">
    <property type="entry name" value="MltA"/>
    <property type="match status" value="1"/>
</dbReference>
<feature type="signal peptide" evidence="6">
    <location>
        <begin position="1"/>
        <end position="19"/>
    </location>
</feature>
<feature type="chain" id="PRO_5012218315" description="peptidoglycan lytic exotransglycosylase" evidence="6">
    <location>
        <begin position="20"/>
        <end position="336"/>
    </location>
</feature>
<dbReference type="GO" id="GO:0004553">
    <property type="term" value="F:hydrolase activity, hydrolyzing O-glycosyl compounds"/>
    <property type="evidence" value="ECO:0007669"/>
    <property type="project" value="InterPro"/>
</dbReference>
<dbReference type="InterPro" id="IPR026044">
    <property type="entry name" value="MltA"/>
</dbReference>
<dbReference type="Pfam" id="PF06725">
    <property type="entry name" value="3D"/>
    <property type="match status" value="1"/>
</dbReference>
<evidence type="ECO:0000313" key="9">
    <source>
        <dbReference type="Proteomes" id="UP000201838"/>
    </source>
</evidence>
<dbReference type="CDD" id="cd14485">
    <property type="entry name" value="mltA_like_LT_A"/>
    <property type="match status" value="1"/>
</dbReference>
<sequence length="336" mass="37128">MRALGAALALVLSASAAKAGATVLDWSDLDGWARDDHDLARSVFLETCGDIGAEWSAVCEQARAKGPARQFFENAFQPVLIGGETEPLFTGYYEPELRGSRRQRGEFQYPIHRKPDDIPRGEMWLSREEIERSGVLAGRDLEIAWLSDPVEKFFLQIQGSGRIRLDDGKMVRVGFGGRNGHPYRSVGREMIRLGIFQEHEASAQRIKGWVRENPGSGLKMLWHNASYIFFREIDGLAEDKGPIGAMSRPITAGRSVAVDPEYVPMGAPVWLEKDGAMPLRRLMIAQDTGSAIKGAQRADIFYGSGDEAGEIAGQVRDSGRMIVLLPKKRARALSEN</sequence>
<dbReference type="GO" id="GO:0008933">
    <property type="term" value="F:peptidoglycan lytic transglycosylase activity"/>
    <property type="evidence" value="ECO:0007669"/>
    <property type="project" value="TreeGrafter"/>
</dbReference>
<dbReference type="EC" id="4.2.2.n1" evidence="2"/>
<organism evidence="8 9">
    <name type="scientific">Boseongicola aestuarii</name>
    <dbReference type="NCBI Taxonomy" id="1470561"/>
    <lineage>
        <taxon>Bacteria</taxon>
        <taxon>Pseudomonadati</taxon>
        <taxon>Pseudomonadota</taxon>
        <taxon>Alphaproteobacteria</taxon>
        <taxon>Rhodobacterales</taxon>
        <taxon>Paracoccaceae</taxon>
        <taxon>Boseongicola</taxon>
    </lineage>
</organism>
<dbReference type="GO" id="GO:0071555">
    <property type="term" value="P:cell wall organization"/>
    <property type="evidence" value="ECO:0007669"/>
    <property type="project" value="UniProtKB-KW"/>
</dbReference>
<dbReference type="SUPFAM" id="SSF50685">
    <property type="entry name" value="Barwin-like endoglucanases"/>
    <property type="match status" value="1"/>
</dbReference>
<keyword evidence="9" id="KW-1185">Reference proteome</keyword>
<gene>
    <name evidence="8" type="primary">mltA</name>
    <name evidence="8" type="ORF">BOA8489_03124</name>
</gene>
<proteinExistence type="predicted"/>
<dbReference type="Proteomes" id="UP000201838">
    <property type="component" value="Unassembled WGS sequence"/>
</dbReference>
<evidence type="ECO:0000256" key="2">
    <source>
        <dbReference type="ARBA" id="ARBA00012587"/>
    </source>
</evidence>
<evidence type="ECO:0000313" key="8">
    <source>
        <dbReference type="EMBL" id="SMX24991.1"/>
    </source>
</evidence>
<dbReference type="GO" id="GO:0009253">
    <property type="term" value="P:peptidoglycan catabolic process"/>
    <property type="evidence" value="ECO:0007669"/>
    <property type="project" value="TreeGrafter"/>
</dbReference>
<keyword evidence="3 8" id="KW-0456">Lyase</keyword>
<name>A0A238J3U4_9RHOB</name>
<comment type="catalytic activity">
    <reaction evidence="1">
        <text>Exolytic cleavage of the (1-&gt;4)-beta-glycosidic linkage between N-acetylmuramic acid (MurNAc) and N-acetylglucosamine (GlcNAc) residues in peptidoglycan, from either the reducing or the non-reducing ends of the peptidoglycan chains, with concomitant formation of a 1,6-anhydrobond in the MurNAc residue.</text>
        <dbReference type="EC" id="4.2.2.n1"/>
    </reaction>
</comment>
<dbReference type="PIRSF" id="PIRSF019422">
    <property type="entry name" value="MltA"/>
    <property type="match status" value="1"/>
</dbReference>
<evidence type="ECO:0000256" key="3">
    <source>
        <dbReference type="ARBA" id="ARBA00023239"/>
    </source>
</evidence>
<dbReference type="Gene3D" id="2.40.240.50">
    <property type="entry name" value="Barwin-like endoglucanases"/>
    <property type="match status" value="1"/>
</dbReference>
<evidence type="ECO:0000259" key="7">
    <source>
        <dbReference type="SMART" id="SM00925"/>
    </source>
</evidence>
<dbReference type="GO" id="GO:0019867">
    <property type="term" value="C:outer membrane"/>
    <property type="evidence" value="ECO:0007669"/>
    <property type="project" value="InterPro"/>
</dbReference>
<evidence type="ECO:0000256" key="4">
    <source>
        <dbReference type="ARBA" id="ARBA00023316"/>
    </source>
</evidence>
<accession>A0A238J3U4</accession>
<reference evidence="8 9" key="1">
    <citation type="submission" date="2017-05" db="EMBL/GenBank/DDBJ databases">
        <authorList>
            <person name="Song R."/>
            <person name="Chenine A.L."/>
            <person name="Ruprecht R.M."/>
        </authorList>
    </citation>
    <scope>NUCLEOTIDE SEQUENCE [LARGE SCALE GENOMIC DNA]</scope>
    <source>
        <strain evidence="8 9">CECT 8489</strain>
    </source>
</reference>
<dbReference type="InterPro" id="IPR036908">
    <property type="entry name" value="RlpA-like_sf"/>
</dbReference>
<protein>
    <recommendedName>
        <fullName evidence="2">peptidoglycan lytic exotransglycosylase</fullName>
        <ecNumber evidence="2">4.2.2.n1</ecNumber>
    </recommendedName>
    <alternativeName>
        <fullName evidence="5">Murein hydrolase A</fullName>
    </alternativeName>
</protein>
<dbReference type="CDD" id="cd14668">
    <property type="entry name" value="mlta_B"/>
    <property type="match status" value="1"/>
</dbReference>
<dbReference type="PANTHER" id="PTHR30124:SF0">
    <property type="entry name" value="MEMBRANE-BOUND LYTIC MUREIN TRANSGLYCOSYLASE A"/>
    <property type="match status" value="1"/>
</dbReference>
<keyword evidence="6" id="KW-0732">Signal</keyword>
<dbReference type="RefSeq" id="WP_093975192.1">
    <property type="nucleotide sequence ID" value="NZ_FXXQ01000011.1"/>
</dbReference>